<name>A0A8S5QLM5_9CAUD</name>
<protein>
    <submittedName>
        <fullName evidence="1">Major capsid protein</fullName>
    </submittedName>
</protein>
<dbReference type="EMBL" id="BK015676">
    <property type="protein sequence ID" value="DAE19484.1"/>
    <property type="molecule type" value="Genomic_DNA"/>
</dbReference>
<proteinExistence type="predicted"/>
<evidence type="ECO:0000313" key="1">
    <source>
        <dbReference type="EMBL" id="DAE19484.1"/>
    </source>
</evidence>
<dbReference type="NCBIfam" id="TIGR01551">
    <property type="entry name" value="major_capsid_P2"/>
    <property type="match status" value="1"/>
</dbReference>
<organism evidence="1">
    <name type="scientific">Myoviridae sp. ctitt1</name>
    <dbReference type="NCBI Taxonomy" id="2825157"/>
    <lineage>
        <taxon>Viruses</taxon>
        <taxon>Duplodnaviria</taxon>
        <taxon>Heunggongvirae</taxon>
        <taxon>Uroviricota</taxon>
        <taxon>Caudoviricetes</taxon>
    </lineage>
</organism>
<reference evidence="1" key="1">
    <citation type="journal article" date="2021" name="Proc. Natl. Acad. Sci. U.S.A.">
        <title>A Catalog of Tens of Thousands of Viruses from Human Metagenomes Reveals Hidden Associations with Chronic Diseases.</title>
        <authorList>
            <person name="Tisza M.J."/>
            <person name="Buck C.B."/>
        </authorList>
    </citation>
    <scope>NUCLEOTIDE SEQUENCE</scope>
    <source>
        <strain evidence="1">Ctitt1</strain>
    </source>
</reference>
<accession>A0A8S5QLM5</accession>
<sequence length="330" mass="36183">MILTPEAEKLINQYAVTLAKAYSVATTKHMFTISQPQEIKLRKALLDSTAFLKEISMLSVNQIKGAVVEAGVSKLLTGRKKDGRFGVDLGVDGNEYELRETDSCARLKWALLAVWANSGTPGEFFKLVTEFANESFALDILRIGFNGKSFAENTDPVANPNGEDVNKGWHQISKEYDNGSHVLTAAVSIGAGGDYLTLDAAALDVIAMLPAQFREHPQLTVLAGSDLIAAEQLRMANQTDKPTEKAAFTPMLKSIAGRRHVTPPFFPGKRIAVTIPKNLHCYTQTGTQRREAKHVGDRKAFESSWWRMQGYALEIPALYAAIDEAAVTIK</sequence>
<dbReference type="Pfam" id="PF05125">
    <property type="entry name" value="Phage_cap_P2"/>
    <property type="match status" value="1"/>
</dbReference>
<dbReference type="InterPro" id="IPR006441">
    <property type="entry name" value="Phage_P2_GpN"/>
</dbReference>